<dbReference type="RefSeq" id="WP_255854827.1">
    <property type="nucleotide sequence ID" value="NZ_CP073347.1"/>
</dbReference>
<keyword evidence="6 9" id="KW-0812">Transmembrane</keyword>
<evidence type="ECO:0000256" key="6">
    <source>
        <dbReference type="ARBA" id="ARBA00022692"/>
    </source>
</evidence>
<comment type="similarity">
    <text evidence="3 9">Belongs to the CobD/CbiB family.</text>
</comment>
<evidence type="ECO:0000256" key="3">
    <source>
        <dbReference type="ARBA" id="ARBA00006263"/>
    </source>
</evidence>
<evidence type="ECO:0000256" key="4">
    <source>
        <dbReference type="ARBA" id="ARBA00022475"/>
    </source>
</evidence>
<dbReference type="PANTHER" id="PTHR34308">
    <property type="entry name" value="COBALAMIN BIOSYNTHESIS PROTEIN CBIB"/>
    <property type="match status" value="1"/>
</dbReference>
<keyword evidence="4 9" id="KW-1003">Cell membrane</keyword>
<evidence type="ECO:0000313" key="11">
    <source>
        <dbReference type="Proteomes" id="UP001058461"/>
    </source>
</evidence>
<name>A0ABY5HN62_9GAMM</name>
<evidence type="ECO:0000313" key="10">
    <source>
        <dbReference type="EMBL" id="UTW12709.1"/>
    </source>
</evidence>
<comment type="pathway">
    <text evidence="2 9">Cofactor biosynthesis; adenosylcobalamin biosynthesis.</text>
</comment>
<accession>A0ABY5HN62</accession>
<gene>
    <name evidence="9" type="primary">cobD</name>
    <name evidence="10" type="ORF">KDW95_03245</name>
</gene>
<dbReference type="EMBL" id="CP073347">
    <property type="protein sequence ID" value="UTW12709.1"/>
    <property type="molecule type" value="Genomic_DNA"/>
</dbReference>
<feature type="transmembrane region" description="Helical" evidence="9">
    <location>
        <begin position="12"/>
        <end position="29"/>
    </location>
</feature>
<evidence type="ECO:0000256" key="9">
    <source>
        <dbReference type="HAMAP-Rule" id="MF_00024"/>
    </source>
</evidence>
<evidence type="ECO:0000256" key="5">
    <source>
        <dbReference type="ARBA" id="ARBA00022573"/>
    </source>
</evidence>
<sequence>MDSGLLLSDSLLRTAIIMLAAVMLDWVLGEPPLRWHPLVAFGRLVARLEQLLHGRRGEGARAQICAGSLGWLLLVMPPVLLAWGLSAVPLVGELAAVLGLYWALGHRSLSDHAQPVFRALQRGEEATAREHAARIVSRDAATMDIEKSTIESILENGNDAVFGALFWYAVAGLPGAVLFRLANTLDASWGYRSPRYLHFGRASARIDDALNWLPARLTALSYTLLGQTRVALRCWDTQAHACDSPNGGPVMAAGAGALGIRLGGPARYRGQWQQKPWLGLGPDPGAADIPRALRLVRSAVALWLLVLLAAGLLSALH</sequence>
<feature type="transmembrane region" description="Helical" evidence="9">
    <location>
        <begin position="80"/>
        <end position="104"/>
    </location>
</feature>
<organism evidence="10 11">
    <name type="scientific">Marinobacterium rhizophilum</name>
    <dbReference type="NCBI Taxonomy" id="420402"/>
    <lineage>
        <taxon>Bacteria</taxon>
        <taxon>Pseudomonadati</taxon>
        <taxon>Pseudomonadota</taxon>
        <taxon>Gammaproteobacteria</taxon>
        <taxon>Oceanospirillales</taxon>
        <taxon>Oceanospirillaceae</taxon>
        <taxon>Marinobacterium</taxon>
    </lineage>
</organism>
<reference evidence="10" key="1">
    <citation type="submission" date="2021-04" db="EMBL/GenBank/DDBJ databases">
        <title>Oceanospirillales bacteria with DddD are important DMSP degraders in coastal seawater.</title>
        <authorList>
            <person name="Liu J."/>
        </authorList>
    </citation>
    <scope>NUCLEOTIDE SEQUENCE</scope>
    <source>
        <strain evidence="10">D13-1</strain>
    </source>
</reference>
<proteinExistence type="inferred from homology"/>
<dbReference type="HAMAP" id="MF_00024">
    <property type="entry name" value="CobD_CbiB"/>
    <property type="match status" value="1"/>
</dbReference>
<comment type="caution">
    <text evidence="9">Lacks conserved residue(s) required for the propagation of feature annotation.</text>
</comment>
<evidence type="ECO:0000256" key="2">
    <source>
        <dbReference type="ARBA" id="ARBA00004953"/>
    </source>
</evidence>
<keyword evidence="11" id="KW-1185">Reference proteome</keyword>
<feature type="transmembrane region" description="Helical" evidence="9">
    <location>
        <begin position="299"/>
        <end position="316"/>
    </location>
</feature>
<comment type="function">
    <text evidence="9">Converts cobyric acid to cobinamide by the addition of aminopropanol on the F carboxylic group.</text>
</comment>
<dbReference type="InterPro" id="IPR004485">
    <property type="entry name" value="Cobalamin_biosynth_CobD/CbiB"/>
</dbReference>
<evidence type="ECO:0000256" key="7">
    <source>
        <dbReference type="ARBA" id="ARBA00022989"/>
    </source>
</evidence>
<evidence type="ECO:0000256" key="8">
    <source>
        <dbReference type="ARBA" id="ARBA00023136"/>
    </source>
</evidence>
<dbReference type="NCBIfam" id="TIGR00380">
    <property type="entry name" value="cobal_cbiB"/>
    <property type="match status" value="1"/>
</dbReference>
<keyword evidence="5 9" id="KW-0169">Cobalamin biosynthesis</keyword>
<evidence type="ECO:0000256" key="1">
    <source>
        <dbReference type="ARBA" id="ARBA00004651"/>
    </source>
</evidence>
<protein>
    <recommendedName>
        <fullName evidence="9">Cobalamin biosynthesis protein CobD</fullName>
    </recommendedName>
</protein>
<keyword evidence="7 9" id="KW-1133">Transmembrane helix</keyword>
<comment type="subcellular location">
    <subcellularLocation>
        <location evidence="1 9">Cell membrane</location>
        <topology evidence="1 9">Multi-pass membrane protein</topology>
    </subcellularLocation>
</comment>
<dbReference type="Pfam" id="PF03186">
    <property type="entry name" value="CobD_Cbib"/>
    <property type="match status" value="1"/>
</dbReference>
<dbReference type="Proteomes" id="UP001058461">
    <property type="component" value="Chromosome"/>
</dbReference>
<keyword evidence="8 9" id="KW-0472">Membrane</keyword>
<dbReference type="PANTHER" id="PTHR34308:SF1">
    <property type="entry name" value="COBALAMIN BIOSYNTHESIS PROTEIN CBIB"/>
    <property type="match status" value="1"/>
</dbReference>